<dbReference type="RefSeq" id="WP_211556752.1">
    <property type="nucleotide sequence ID" value="NZ_JAGVRK010000001.1"/>
</dbReference>
<organism evidence="4 5">
    <name type="scientific">Metabacillus flavus</name>
    <dbReference type="NCBI Taxonomy" id="2823519"/>
    <lineage>
        <taxon>Bacteria</taxon>
        <taxon>Bacillati</taxon>
        <taxon>Bacillota</taxon>
        <taxon>Bacilli</taxon>
        <taxon>Bacillales</taxon>
        <taxon>Bacillaceae</taxon>
        <taxon>Metabacillus</taxon>
    </lineage>
</organism>
<reference evidence="4 5" key="1">
    <citation type="submission" date="2021-04" db="EMBL/GenBank/DDBJ databases">
        <title>Metabacillus sp. strain KIGAM252 whole genome sequence.</title>
        <authorList>
            <person name="Seo M.-J."/>
            <person name="Cho E.-S."/>
            <person name="Hwang C.Y."/>
            <person name="Yoon D.J."/>
        </authorList>
    </citation>
    <scope>NUCLEOTIDE SEQUENCE [LARGE SCALE GENOMIC DNA]</scope>
    <source>
        <strain evidence="4 5">KIGAM252</strain>
    </source>
</reference>
<dbReference type="InterPro" id="IPR002125">
    <property type="entry name" value="CMP_dCMP_dom"/>
</dbReference>
<protein>
    <submittedName>
        <fullName evidence="4">Nucleoside deaminase</fullName>
    </submittedName>
</protein>
<keyword evidence="2" id="KW-0862">Zinc</keyword>
<keyword evidence="5" id="KW-1185">Reference proteome</keyword>
<sequence>METEQYIKQAVGLANKNVKMNGGNPFGAVIVKKGKVVAEGVNDVAASFDPTAHAEIQAIRQASQSLKTSDLSGCTVYASGQPCPMCLSAMYFSKIKEVYFAYSNEEAEPFGFSTAPIYTQLALPIGQQSLPIWKAEADYAENPYELFHKLKER</sequence>
<dbReference type="PANTHER" id="PTHR11079">
    <property type="entry name" value="CYTOSINE DEAMINASE FAMILY MEMBER"/>
    <property type="match status" value="1"/>
</dbReference>
<proteinExistence type="predicted"/>
<comment type="caution">
    <text evidence="4">The sequence shown here is derived from an EMBL/GenBank/DDBJ whole genome shotgun (WGS) entry which is preliminary data.</text>
</comment>
<dbReference type="PROSITE" id="PS51747">
    <property type="entry name" value="CYT_DCMP_DEAMINASES_2"/>
    <property type="match status" value="1"/>
</dbReference>
<dbReference type="SUPFAM" id="SSF53927">
    <property type="entry name" value="Cytidine deaminase-like"/>
    <property type="match status" value="1"/>
</dbReference>
<dbReference type="InterPro" id="IPR016193">
    <property type="entry name" value="Cytidine_deaminase-like"/>
</dbReference>
<accession>A0ABS5LBM1</accession>
<evidence type="ECO:0000256" key="1">
    <source>
        <dbReference type="ARBA" id="ARBA00022723"/>
    </source>
</evidence>
<evidence type="ECO:0000313" key="5">
    <source>
        <dbReference type="Proteomes" id="UP000682403"/>
    </source>
</evidence>
<dbReference type="Pfam" id="PF00383">
    <property type="entry name" value="dCMP_cyt_deam_1"/>
    <property type="match status" value="1"/>
</dbReference>
<dbReference type="Proteomes" id="UP000682403">
    <property type="component" value="Unassembled WGS sequence"/>
</dbReference>
<dbReference type="EMBL" id="JAGVRK010000001">
    <property type="protein sequence ID" value="MBS2968115.1"/>
    <property type="molecule type" value="Genomic_DNA"/>
</dbReference>
<dbReference type="Gene3D" id="3.40.140.10">
    <property type="entry name" value="Cytidine Deaminase, domain 2"/>
    <property type="match status" value="1"/>
</dbReference>
<gene>
    <name evidence="4" type="ORF">J9317_05015</name>
</gene>
<feature type="domain" description="CMP/dCMP-type deaminase" evidence="3">
    <location>
        <begin position="1"/>
        <end position="115"/>
    </location>
</feature>
<dbReference type="PANTHER" id="PTHR11079:SF161">
    <property type="entry name" value="CMP_DCMP-TYPE DEAMINASE DOMAIN-CONTAINING PROTEIN"/>
    <property type="match status" value="1"/>
</dbReference>
<keyword evidence="1" id="KW-0479">Metal-binding</keyword>
<dbReference type="InterPro" id="IPR016192">
    <property type="entry name" value="APOBEC/CMP_deaminase_Zn-bd"/>
</dbReference>
<evidence type="ECO:0000256" key="2">
    <source>
        <dbReference type="ARBA" id="ARBA00022833"/>
    </source>
</evidence>
<evidence type="ECO:0000313" key="4">
    <source>
        <dbReference type="EMBL" id="MBS2968115.1"/>
    </source>
</evidence>
<name>A0ABS5LBM1_9BACI</name>
<evidence type="ECO:0000259" key="3">
    <source>
        <dbReference type="PROSITE" id="PS51747"/>
    </source>
</evidence>
<dbReference type="CDD" id="cd01285">
    <property type="entry name" value="nucleoside_deaminase"/>
    <property type="match status" value="1"/>
</dbReference>
<dbReference type="PROSITE" id="PS00903">
    <property type="entry name" value="CYT_DCMP_DEAMINASES_1"/>
    <property type="match status" value="1"/>
</dbReference>